<dbReference type="GO" id="GO:0009401">
    <property type="term" value="P:phosphoenolpyruvate-dependent sugar phosphotransferase system"/>
    <property type="evidence" value="ECO:0007669"/>
    <property type="project" value="InterPro"/>
</dbReference>
<feature type="transmembrane region" description="Helical" evidence="9">
    <location>
        <begin position="72"/>
        <end position="94"/>
    </location>
</feature>
<feature type="transmembrane region" description="Helical" evidence="9">
    <location>
        <begin position="106"/>
        <end position="128"/>
    </location>
</feature>
<feature type="domain" description="PTS EIIC type-3" evidence="10">
    <location>
        <begin position="7"/>
        <end position="421"/>
    </location>
</feature>
<feature type="transmembrane region" description="Helical" evidence="9">
    <location>
        <begin position="231"/>
        <end position="253"/>
    </location>
</feature>
<dbReference type="PROSITE" id="PS51105">
    <property type="entry name" value="PTS_EIIC_TYPE_3"/>
    <property type="match status" value="1"/>
</dbReference>
<dbReference type="InterPro" id="IPR004501">
    <property type="entry name" value="PTS_EIIC_3"/>
</dbReference>
<dbReference type="InterPro" id="IPR051088">
    <property type="entry name" value="PTS_Sugar-EIIC/EIIB"/>
</dbReference>
<dbReference type="Pfam" id="PF02378">
    <property type="entry name" value="PTS_EIIC"/>
    <property type="match status" value="1"/>
</dbReference>
<proteinExistence type="predicted"/>
<comment type="caution">
    <text evidence="11">The sequence shown here is derived from an EMBL/GenBank/DDBJ whole genome shotgun (WGS) entry which is preliminary data.</text>
</comment>
<comment type="subcellular location">
    <subcellularLocation>
        <location evidence="1">Cell membrane</location>
        <topology evidence="1">Multi-pass membrane protein</topology>
    </subcellularLocation>
</comment>
<dbReference type="RefSeq" id="WP_162368212.1">
    <property type="nucleotide sequence ID" value="NZ_WUBS01000019.1"/>
</dbReference>
<dbReference type="InterPro" id="IPR003352">
    <property type="entry name" value="PTS_EIIC"/>
</dbReference>
<dbReference type="InterPro" id="IPR004796">
    <property type="entry name" value="PTS_IIC_cello"/>
</dbReference>
<feature type="transmembrane region" description="Helical" evidence="9">
    <location>
        <begin position="391"/>
        <end position="419"/>
    </location>
</feature>
<evidence type="ECO:0000256" key="2">
    <source>
        <dbReference type="ARBA" id="ARBA00022448"/>
    </source>
</evidence>
<dbReference type="AlphaFoldDB" id="A0A845SQ66"/>
<evidence type="ECO:0000256" key="4">
    <source>
        <dbReference type="ARBA" id="ARBA00022597"/>
    </source>
</evidence>
<evidence type="ECO:0000256" key="8">
    <source>
        <dbReference type="PIRNR" id="PIRNR006351"/>
    </source>
</evidence>
<dbReference type="GO" id="GO:1901264">
    <property type="term" value="P:carbohydrate derivative transport"/>
    <property type="evidence" value="ECO:0007669"/>
    <property type="project" value="TreeGrafter"/>
</dbReference>
<keyword evidence="12" id="KW-1185">Reference proteome</keyword>
<evidence type="ECO:0000256" key="3">
    <source>
        <dbReference type="ARBA" id="ARBA00022475"/>
    </source>
</evidence>
<feature type="transmembrane region" description="Helical" evidence="9">
    <location>
        <begin position="21"/>
        <end position="52"/>
    </location>
</feature>
<evidence type="ECO:0000259" key="10">
    <source>
        <dbReference type="PROSITE" id="PS51105"/>
    </source>
</evidence>
<evidence type="ECO:0000256" key="9">
    <source>
        <dbReference type="SAM" id="Phobius"/>
    </source>
</evidence>
<dbReference type="Proteomes" id="UP000461443">
    <property type="component" value="Unassembled WGS sequence"/>
</dbReference>
<dbReference type="EMBL" id="WUBS01000019">
    <property type="protein sequence ID" value="NDL65502.1"/>
    <property type="molecule type" value="Genomic_DNA"/>
</dbReference>
<reference evidence="11 12" key="1">
    <citation type="submission" date="2019-12" db="EMBL/GenBank/DDBJ databases">
        <authorList>
            <person name="Lee S.D."/>
        </authorList>
    </citation>
    <scope>NUCLEOTIDE SEQUENCE [LARGE SCALE GENOMIC DNA]</scope>
    <source>
        <strain evidence="11 12">SAP-6</strain>
    </source>
</reference>
<keyword evidence="3 8" id="KW-1003">Cell membrane</keyword>
<dbReference type="GO" id="GO:0008982">
    <property type="term" value="F:protein-N(PI)-phosphohistidine-sugar phosphotransferase activity"/>
    <property type="evidence" value="ECO:0007669"/>
    <property type="project" value="UniProtKB-UniRule"/>
</dbReference>
<keyword evidence="5 9" id="KW-0812">Transmembrane</keyword>
<accession>A0A845SQ66</accession>
<dbReference type="PANTHER" id="PTHR33989:SF4">
    <property type="entry name" value="PTS SYSTEM N,N'-DIACETYLCHITOBIOSE-SPECIFIC EIIC COMPONENT"/>
    <property type="match status" value="1"/>
</dbReference>
<dbReference type="NCBIfam" id="TIGR00410">
    <property type="entry name" value="lacE"/>
    <property type="match status" value="1"/>
</dbReference>
<dbReference type="GO" id="GO:0005886">
    <property type="term" value="C:plasma membrane"/>
    <property type="evidence" value="ECO:0007669"/>
    <property type="project" value="UniProtKB-SubCell"/>
</dbReference>
<evidence type="ECO:0000313" key="12">
    <source>
        <dbReference type="Proteomes" id="UP000461443"/>
    </source>
</evidence>
<feature type="transmembrane region" description="Helical" evidence="9">
    <location>
        <begin position="293"/>
        <end position="314"/>
    </location>
</feature>
<evidence type="ECO:0000256" key="6">
    <source>
        <dbReference type="ARBA" id="ARBA00022989"/>
    </source>
</evidence>
<sequence>MSFKDRMIDSLGSFATKFNSFRYIMAIKAAFITLMPVIIVGAFSVLISNMVLDPVNGLASFKFFAPLATLKPIMSSINYATLNFLTIGAVFLIGIELGRLNGSRTLFPGLLAVICFIAVTPTTLQLMVGDQMMVVKDVLARQFSDTKSLFLGMFMAILSVEVYSRLEKVDKFRIKMPDSVPPNVSASFTALIPAIITVVLLATFGFVFQRVTGMYLYDAVYKVVQEPLESVVQSLPGILVLMFVAQLFWVIGIHGNQMIKPIREPLLLGAITVNMTAFEQGKDIPNIITMPFWDVYMSIGGSGLTIGLLMAVLFTSKRKEMKEIAKLSLGPSFFNINEPVIFGMPIMLNPILAIPFIITPLVTGTIGYFATSLGFAAKAVVMVPWTTPPLINAWLSTAGSMGAVVTQLCCIVVSFLIYLPFVQVASRRADQAQIAAEMSESTRTETLKSS</sequence>
<protein>
    <recommendedName>
        <fullName evidence="8">Permease IIC component</fullName>
    </recommendedName>
</protein>
<evidence type="ECO:0000256" key="5">
    <source>
        <dbReference type="ARBA" id="ARBA00022692"/>
    </source>
</evidence>
<comment type="function">
    <text evidence="8">The phosphoenolpyruvate-dependent sugar phosphotransferase system (PTS), a major carbohydrate active -transport system, catalyzes the phosphorylation of incoming sugar substrates concomitant with their translocation across the cell membrane.</text>
</comment>
<gene>
    <name evidence="11" type="ORF">GRH90_22470</name>
</gene>
<organism evidence="11 12">
    <name type="scientific">Acerihabitans arboris</name>
    <dbReference type="NCBI Taxonomy" id="2691583"/>
    <lineage>
        <taxon>Bacteria</taxon>
        <taxon>Pseudomonadati</taxon>
        <taxon>Pseudomonadota</taxon>
        <taxon>Gammaproteobacteria</taxon>
        <taxon>Enterobacterales</taxon>
        <taxon>Pectobacteriaceae</taxon>
        <taxon>Acerihabitans</taxon>
    </lineage>
</organism>
<dbReference type="PIRSF" id="PIRSF006351">
    <property type="entry name" value="PTS_EIIC-Cellobiose"/>
    <property type="match status" value="1"/>
</dbReference>
<evidence type="ECO:0000313" key="11">
    <source>
        <dbReference type="EMBL" id="NDL65502.1"/>
    </source>
</evidence>
<feature type="transmembrane region" description="Helical" evidence="9">
    <location>
        <begin position="148"/>
        <end position="166"/>
    </location>
</feature>
<evidence type="ECO:0000256" key="7">
    <source>
        <dbReference type="ARBA" id="ARBA00023136"/>
    </source>
</evidence>
<feature type="transmembrane region" description="Helical" evidence="9">
    <location>
        <begin position="187"/>
        <end position="211"/>
    </location>
</feature>
<reference evidence="11 12" key="2">
    <citation type="submission" date="2020-02" db="EMBL/GenBank/DDBJ databases">
        <title>The new genus of Enterobacteriales.</title>
        <authorList>
            <person name="Kim I.S."/>
        </authorList>
    </citation>
    <scope>NUCLEOTIDE SEQUENCE [LARGE SCALE GENOMIC DNA]</scope>
    <source>
        <strain evidence="11 12">SAP-6</strain>
    </source>
</reference>
<dbReference type="PANTHER" id="PTHR33989">
    <property type="match status" value="1"/>
</dbReference>
<evidence type="ECO:0000256" key="1">
    <source>
        <dbReference type="ARBA" id="ARBA00004651"/>
    </source>
</evidence>
<keyword evidence="4 8" id="KW-0762">Sugar transport</keyword>
<keyword evidence="6 9" id="KW-1133">Transmembrane helix</keyword>
<keyword evidence="7 8" id="KW-0472">Membrane</keyword>
<keyword evidence="2 8" id="KW-0813">Transport</keyword>
<name>A0A845SQ66_9GAMM</name>